<dbReference type="Pfam" id="PF07398">
    <property type="entry name" value="MDMPI_C"/>
    <property type="match status" value="1"/>
</dbReference>
<dbReference type="InterPro" id="IPR017517">
    <property type="entry name" value="Maleyloyr_isom"/>
</dbReference>
<dbReference type="AlphaFoldDB" id="A0A0D8BLL7"/>
<dbReference type="PATRIC" id="fig|1502723.3.peg.2239"/>
<protein>
    <recommendedName>
        <fullName evidence="5">Maleylpyruvate isomerase family mycothiol-dependent enzyme</fullName>
    </recommendedName>
</protein>
<comment type="caution">
    <text evidence="3">The sequence shown here is derived from an EMBL/GenBank/DDBJ whole genome shotgun (WGS) entry which is preliminary data.</text>
</comment>
<dbReference type="Gene3D" id="1.20.120.450">
    <property type="entry name" value="dinb family like domain"/>
    <property type="match status" value="1"/>
</dbReference>
<dbReference type="Pfam" id="PF11716">
    <property type="entry name" value="MDMPI_N"/>
    <property type="match status" value="1"/>
</dbReference>
<dbReference type="NCBIfam" id="TIGR03083">
    <property type="entry name" value="maleylpyruvate isomerase family mycothiol-dependent enzyme"/>
    <property type="match status" value="1"/>
</dbReference>
<feature type="domain" description="Mycothiol-dependent maleylpyruvate isomerase metal-binding" evidence="2">
    <location>
        <begin position="17"/>
        <end position="136"/>
    </location>
</feature>
<reference evidence="3 4" key="2">
    <citation type="journal article" date="2016" name="Genome Announc.">
        <title>Permanent Draft Genome Sequences for Two Variants of Frankia sp. Strain CpI1, the First Frankia Strain Isolated from Root Nodules of Comptonia peregrina.</title>
        <authorList>
            <person name="Oshone R."/>
            <person name="Hurst S.G.IV."/>
            <person name="Abebe-Akele F."/>
            <person name="Simpson S."/>
            <person name="Morris K."/>
            <person name="Thomas W.K."/>
            <person name="Tisa L.S."/>
        </authorList>
    </citation>
    <scope>NUCLEOTIDE SEQUENCE [LARGE SCALE GENOMIC DNA]</scope>
    <source>
        <strain evidence="4">CpI1-S</strain>
    </source>
</reference>
<dbReference type="PANTHER" id="PTHR40758">
    <property type="entry name" value="CONSERVED PROTEIN"/>
    <property type="match status" value="1"/>
</dbReference>
<dbReference type="Proteomes" id="UP000032545">
    <property type="component" value="Unassembled WGS sequence"/>
</dbReference>
<dbReference type="GO" id="GO:0046872">
    <property type="term" value="F:metal ion binding"/>
    <property type="evidence" value="ECO:0007669"/>
    <property type="project" value="InterPro"/>
</dbReference>
<dbReference type="RefSeq" id="WP_236705471.1">
    <property type="nucleotide sequence ID" value="NZ_JYFN01000003.1"/>
</dbReference>
<dbReference type="GO" id="GO:0005886">
    <property type="term" value="C:plasma membrane"/>
    <property type="evidence" value="ECO:0007669"/>
    <property type="project" value="TreeGrafter"/>
</dbReference>
<dbReference type="InterPro" id="IPR010872">
    <property type="entry name" value="MDMPI_C-term_domain"/>
</dbReference>
<dbReference type="PANTHER" id="PTHR40758:SF1">
    <property type="entry name" value="CONSERVED PROTEIN"/>
    <property type="match status" value="1"/>
</dbReference>
<sequence length="251" mass="26584">MGVCPARLGQVDHLALIEAEGVALLATTSEHLDSPVPTCPGWSSRRLLRHVGRLLHSVSAVVARGTTEPPPPNPPAPTDDEGLIAYYRRSLDDLLRVLRETDPARPAWNHTGVAPPVAGFWHRRLAQELTVHRWDADNAVGAARPPAAEVAADGVDELLTILLPGERARATTTGLAHGGVHVHLTDVEGEWLVALAGNDVTVTREHAKGDAALRGPAAAVLLALWGRLPFDDPDLAAFGDVALLPALHPGV</sequence>
<evidence type="ECO:0000259" key="1">
    <source>
        <dbReference type="Pfam" id="PF07398"/>
    </source>
</evidence>
<dbReference type="EMBL" id="JYFN01000003">
    <property type="protein sequence ID" value="KJE25021.1"/>
    <property type="molecule type" value="Genomic_DNA"/>
</dbReference>
<evidence type="ECO:0000313" key="3">
    <source>
        <dbReference type="EMBL" id="KJE25021.1"/>
    </source>
</evidence>
<gene>
    <name evidence="3" type="ORF">FF36_00633</name>
</gene>
<name>A0A0D8BLL7_9ACTN</name>
<dbReference type="InterPro" id="IPR034660">
    <property type="entry name" value="DinB/YfiT-like"/>
</dbReference>
<reference evidence="4" key="1">
    <citation type="submission" date="2015-02" db="EMBL/GenBank/DDBJ databases">
        <title>Draft Genome of Frankia sp. CpI1-S.</title>
        <authorList>
            <person name="Oshone R.T."/>
            <person name="Ngom M."/>
            <person name="Ghodhbane-Gtari F."/>
            <person name="Gtari M."/>
            <person name="Morris K."/>
            <person name="Thomas K."/>
            <person name="Sen A."/>
            <person name="Tisa L.S."/>
        </authorList>
    </citation>
    <scope>NUCLEOTIDE SEQUENCE [LARGE SCALE GENOMIC DNA]</scope>
    <source>
        <strain evidence="4">CpI1-S</strain>
    </source>
</reference>
<organism evidence="3 4">
    <name type="scientific">Frankia torreyi</name>
    <dbReference type="NCBI Taxonomy" id="1856"/>
    <lineage>
        <taxon>Bacteria</taxon>
        <taxon>Bacillati</taxon>
        <taxon>Actinomycetota</taxon>
        <taxon>Actinomycetes</taxon>
        <taxon>Frankiales</taxon>
        <taxon>Frankiaceae</taxon>
        <taxon>Frankia</taxon>
    </lineage>
</organism>
<feature type="domain" description="MDMPI C-terminal" evidence="1">
    <location>
        <begin position="149"/>
        <end position="245"/>
    </location>
</feature>
<evidence type="ECO:0008006" key="5">
    <source>
        <dbReference type="Google" id="ProtNLM"/>
    </source>
</evidence>
<proteinExistence type="predicted"/>
<dbReference type="InterPro" id="IPR024344">
    <property type="entry name" value="MDMPI_metal-binding"/>
</dbReference>
<evidence type="ECO:0000259" key="2">
    <source>
        <dbReference type="Pfam" id="PF11716"/>
    </source>
</evidence>
<keyword evidence="4" id="KW-1185">Reference proteome</keyword>
<dbReference type="SUPFAM" id="SSF109854">
    <property type="entry name" value="DinB/YfiT-like putative metalloenzymes"/>
    <property type="match status" value="1"/>
</dbReference>
<evidence type="ECO:0000313" key="4">
    <source>
        <dbReference type="Proteomes" id="UP000032545"/>
    </source>
</evidence>
<accession>A0A0D8BLL7</accession>